<dbReference type="GO" id="GO:0004190">
    <property type="term" value="F:aspartic-type endopeptidase activity"/>
    <property type="evidence" value="ECO:0007669"/>
    <property type="project" value="UniProtKB-KW"/>
</dbReference>
<dbReference type="Gene3D" id="3.40.50.1450">
    <property type="entry name" value="HybD-like"/>
    <property type="match status" value="1"/>
</dbReference>
<dbReference type="EC" id="3.4.23.-" evidence="5"/>
<organism evidence="5 8">
    <name type="scientific">Helicobacter muridarum</name>
    <dbReference type="NCBI Taxonomy" id="216"/>
    <lineage>
        <taxon>Bacteria</taxon>
        <taxon>Pseudomonadati</taxon>
        <taxon>Campylobacterota</taxon>
        <taxon>Epsilonproteobacteria</taxon>
        <taxon>Campylobacterales</taxon>
        <taxon>Helicobacteraceae</taxon>
        <taxon>Helicobacter</taxon>
    </lineage>
</organism>
<dbReference type="EMBL" id="UGJE01000002">
    <property type="protein sequence ID" value="STQ85265.1"/>
    <property type="molecule type" value="Genomic_DNA"/>
</dbReference>
<evidence type="ECO:0000313" key="8">
    <source>
        <dbReference type="Proteomes" id="UP000255139"/>
    </source>
</evidence>
<dbReference type="NCBIfam" id="TIGR00072">
    <property type="entry name" value="hydrog_prot"/>
    <property type="match status" value="1"/>
</dbReference>
<protein>
    <submittedName>
        <fullName evidence="5">Hydrogenase formation/expression protease HyaD/HupD</fullName>
        <ecNumber evidence="5">3.4.23.-</ecNumber>
    </submittedName>
    <submittedName>
        <fullName evidence="6">Hydrogenase maturation protease</fullName>
    </submittedName>
</protein>
<dbReference type="STRING" id="216.LS73_08490"/>
<evidence type="ECO:0000256" key="2">
    <source>
        <dbReference type="ARBA" id="ARBA00022670"/>
    </source>
</evidence>
<dbReference type="GO" id="GO:0008047">
    <property type="term" value="F:enzyme activator activity"/>
    <property type="evidence" value="ECO:0007669"/>
    <property type="project" value="InterPro"/>
</dbReference>
<dbReference type="EMBL" id="JRPD02000002">
    <property type="protein sequence ID" value="TLE01344.1"/>
    <property type="molecule type" value="Genomic_DNA"/>
</dbReference>
<dbReference type="Proteomes" id="UP000029922">
    <property type="component" value="Unassembled WGS sequence"/>
</dbReference>
<dbReference type="PANTHER" id="PTHR30302:SF1">
    <property type="entry name" value="HYDROGENASE 2 MATURATION PROTEASE"/>
    <property type="match status" value="1"/>
</dbReference>
<reference evidence="5 8" key="2">
    <citation type="submission" date="2018-06" db="EMBL/GenBank/DDBJ databases">
        <authorList>
            <consortium name="Pathogen Informatics"/>
            <person name="Doyle S."/>
        </authorList>
    </citation>
    <scope>NUCLEOTIDE SEQUENCE [LARGE SCALE GENOMIC DNA]</scope>
    <source>
        <strain evidence="5 8">NCTC12714</strain>
    </source>
</reference>
<sequence length="182" mass="20003">MKLLVLGIGNILFGDEGIGVHLCNYLKVNYEFSSDSDPNNKIEFVDGGTLANALIPLIVEYDNVLILDCVNVNNAKIGEVYSFPFDNVPNFITWAGSAHEVEMLQTLRLTKLMGDLPYVHIIGIIPEVIGEDTAFTLSLELLEGAKIMENEAISYITSLGFGVKKIAQTNLQEIANNSYKGF</sequence>
<dbReference type="AlphaFoldDB" id="A0A099TYU4"/>
<dbReference type="Pfam" id="PF01750">
    <property type="entry name" value="HycI"/>
    <property type="match status" value="1"/>
</dbReference>
<gene>
    <name evidence="5" type="primary">hyaD</name>
    <name evidence="6" type="ORF">LS73_001270</name>
    <name evidence="5" type="ORF">NCTC12714_00040</name>
</gene>
<dbReference type="PRINTS" id="PR00446">
    <property type="entry name" value="HYDRGNUPTAKE"/>
</dbReference>
<evidence type="ECO:0000313" key="7">
    <source>
        <dbReference type="Proteomes" id="UP000029922"/>
    </source>
</evidence>
<dbReference type="OrthoDB" id="9792731at2"/>
<keyword evidence="3" id="KW-0064">Aspartyl protease</keyword>
<dbReference type="CDD" id="cd06062">
    <property type="entry name" value="H2MP_MemB-H2up"/>
    <property type="match status" value="1"/>
</dbReference>
<name>A0A099TYU4_9HELI</name>
<keyword evidence="8" id="KW-1185">Reference proteome</keyword>
<accession>A0A099TYU4</accession>
<evidence type="ECO:0000313" key="6">
    <source>
        <dbReference type="EMBL" id="TLE01344.1"/>
    </source>
</evidence>
<dbReference type="RefSeq" id="WP_034559078.1">
    <property type="nucleotide sequence ID" value="NZ_FZML01000017.1"/>
</dbReference>
<dbReference type="GO" id="GO:0016485">
    <property type="term" value="P:protein processing"/>
    <property type="evidence" value="ECO:0007669"/>
    <property type="project" value="TreeGrafter"/>
</dbReference>
<evidence type="ECO:0000313" key="5">
    <source>
        <dbReference type="EMBL" id="STQ85265.1"/>
    </source>
</evidence>
<reference evidence="6 7" key="1">
    <citation type="journal article" date="2014" name="Genome Announc.">
        <title>Draft genome sequences of eight enterohepatic helicobacter species isolated from both laboratory and wild rodents.</title>
        <authorList>
            <person name="Sheh A."/>
            <person name="Shen Z."/>
            <person name="Fox J.G."/>
        </authorList>
    </citation>
    <scope>NUCLEOTIDE SEQUENCE [LARGE SCALE GENOMIC DNA]</scope>
    <source>
        <strain evidence="6 7">ST1</strain>
    </source>
</reference>
<keyword evidence="2 5" id="KW-0645">Protease</keyword>
<dbReference type="PANTHER" id="PTHR30302">
    <property type="entry name" value="HYDROGENASE 1 MATURATION PROTEASE"/>
    <property type="match status" value="1"/>
</dbReference>
<dbReference type="InterPro" id="IPR000671">
    <property type="entry name" value="Peptidase_A31"/>
</dbReference>
<proteinExistence type="inferred from homology"/>
<evidence type="ECO:0000256" key="4">
    <source>
        <dbReference type="ARBA" id="ARBA00022801"/>
    </source>
</evidence>
<comment type="similarity">
    <text evidence="1">Belongs to the peptidase A31 family.</text>
</comment>
<keyword evidence="4 5" id="KW-0378">Hydrolase</keyword>
<dbReference type="SUPFAM" id="SSF53163">
    <property type="entry name" value="HybD-like"/>
    <property type="match status" value="1"/>
</dbReference>
<dbReference type="Proteomes" id="UP000255139">
    <property type="component" value="Unassembled WGS sequence"/>
</dbReference>
<evidence type="ECO:0000256" key="3">
    <source>
        <dbReference type="ARBA" id="ARBA00022750"/>
    </source>
</evidence>
<dbReference type="InterPro" id="IPR023430">
    <property type="entry name" value="Pept_HybD-like_dom_sf"/>
</dbReference>
<evidence type="ECO:0000256" key="1">
    <source>
        <dbReference type="ARBA" id="ARBA00006814"/>
    </source>
</evidence>